<evidence type="ECO:0008006" key="5">
    <source>
        <dbReference type="Google" id="ProtNLM"/>
    </source>
</evidence>
<reference evidence="3 4" key="1">
    <citation type="submission" date="2016-10" db="EMBL/GenBank/DDBJ databases">
        <authorList>
            <person name="de Groot N.N."/>
        </authorList>
    </citation>
    <scope>NUCLEOTIDE SEQUENCE [LARGE SCALE GENOMIC DNA]</scope>
    <source>
        <strain evidence="3 4">AB35.6</strain>
    </source>
</reference>
<protein>
    <recommendedName>
        <fullName evidence="5">DUF5666 domain-containing protein</fullName>
    </recommendedName>
</protein>
<evidence type="ECO:0000313" key="3">
    <source>
        <dbReference type="EMBL" id="SEC28023.1"/>
    </source>
</evidence>
<feature type="compositionally biased region" description="Low complexity" evidence="1">
    <location>
        <begin position="847"/>
        <end position="876"/>
    </location>
</feature>
<feature type="signal peptide" evidence="2">
    <location>
        <begin position="1"/>
        <end position="21"/>
    </location>
</feature>
<dbReference type="AlphaFoldDB" id="A0A1H4R825"/>
<feature type="compositionally biased region" description="Pro residues" evidence="1">
    <location>
        <begin position="830"/>
        <end position="846"/>
    </location>
</feature>
<evidence type="ECO:0000256" key="2">
    <source>
        <dbReference type="SAM" id="SignalP"/>
    </source>
</evidence>
<feature type="compositionally biased region" description="Pro residues" evidence="1">
    <location>
        <begin position="877"/>
        <end position="890"/>
    </location>
</feature>
<organism evidence="3 4">
    <name type="scientific">Terriglobus roseus</name>
    <dbReference type="NCBI Taxonomy" id="392734"/>
    <lineage>
        <taxon>Bacteria</taxon>
        <taxon>Pseudomonadati</taxon>
        <taxon>Acidobacteriota</taxon>
        <taxon>Terriglobia</taxon>
        <taxon>Terriglobales</taxon>
        <taxon>Acidobacteriaceae</taxon>
        <taxon>Terriglobus</taxon>
    </lineage>
</organism>
<keyword evidence="2" id="KW-0732">Signal</keyword>
<evidence type="ECO:0000313" key="4">
    <source>
        <dbReference type="Proteomes" id="UP000182409"/>
    </source>
</evidence>
<feature type="region of interest" description="Disordered" evidence="1">
    <location>
        <begin position="819"/>
        <end position="890"/>
    </location>
</feature>
<evidence type="ECO:0000256" key="1">
    <source>
        <dbReference type="SAM" id="MobiDB-lite"/>
    </source>
</evidence>
<sequence>MKLEKLALCVLAVMAPALLHADDPARFDLVGPKISVRVTRGTKTLPIAQVPNLLAGDKLWVKADLPPTQSNHLLLIVAFLRGTTNEPPDKWFTKIETWDKKSAEGTVITVPDGAEQALLFVAPETGGDFETLRSAVKGKPGQFIRADADLNQASFEQQRTDRYLAAMKAAPTNDAKALQEHSAKLAATLALKPNADCFKQPVDQQINCLTVSSAPLILNDGHGQTVAEALSTGPSSDFVNAASYTQAAGAGVYSAYVGAVVDLVHLVGTLRTAQYQYIPALSFPNAETLNLKLNAPPSFVNPKTVIVVGLPAVQKAAPPPLHPHTANQVACLLQPKLALLMEGAPLVYSTSFAHDLVLHLNRTGAPADLPLKPDAYEGGLVVSNDEGGRKPLTDIKPDAAAKPDAKTGASTDLTVTGTVRGAWGFDDFEGPTLTLQQVDGKNWKVVGDAKVIAGQEAHLSLQGDGIGCIEKIALTTGKDKDMDVSFKPADGDKGKNTLDLDVQTKGAQPGDYSLLVKQFGATSGDKVPLVAYSGDIHLEALKIHAGDKLAQLTGEGVANITSVQIADATFTPTAAGNSDKLLNLEAKTGVSPKDGSEATAKLKDGRTMPVKVTLAAARPALTLLSMKAKPAQGDGIPVTLGGKDEIALQGTLTFVVQTRDTFDRAEKIEVATANGATKTLLSLADSQLVLQDDHTAIANLEPLKAFGPSAFGKLQMRPVAGDGTTGEWAPLGTLVRVPQITAIQCKAAPDNDCTLNGRSLFLVQTFSADKDFTKPADVPTGFSDATFTAPAPADGTTLYLKLRDDPSSVATVILPTPMDKPAAAPAADTPQPPAPPASATPEPAIPTVPANPTAPANPTVPVTPTVPAPGGTAPAAPATPPAAAPPATPQ</sequence>
<dbReference type="EMBL" id="FNSD01000001">
    <property type="protein sequence ID" value="SEC28023.1"/>
    <property type="molecule type" value="Genomic_DNA"/>
</dbReference>
<feature type="chain" id="PRO_5010311082" description="DUF5666 domain-containing protein" evidence="2">
    <location>
        <begin position="22"/>
        <end position="890"/>
    </location>
</feature>
<accession>A0A1H4R825</accession>
<gene>
    <name evidence="3" type="ORF">SAMN05443244_3079</name>
</gene>
<feature type="compositionally biased region" description="Low complexity" evidence="1">
    <location>
        <begin position="819"/>
        <end position="829"/>
    </location>
</feature>
<dbReference type="OrthoDB" id="7052005at2"/>
<name>A0A1H4R825_9BACT</name>
<dbReference type="Proteomes" id="UP000182409">
    <property type="component" value="Unassembled WGS sequence"/>
</dbReference>
<proteinExistence type="predicted"/>